<comment type="caution">
    <text evidence="1">The sequence shown here is derived from an EMBL/GenBank/DDBJ whole genome shotgun (WGS) entry which is preliminary data.</text>
</comment>
<evidence type="ECO:0000313" key="2">
    <source>
        <dbReference type="Proteomes" id="UP000737402"/>
    </source>
</evidence>
<accession>A0ABS2NUJ4</accession>
<sequence>MKTAAPILGIIESNYITQNTLSYEIKITSTEYTGDRMLNLRINQREAMVYSGLIANQTLNNINLNTQELTGEKYTRMIQQPHSC</sequence>
<dbReference type="EMBL" id="JAFBED010000001">
    <property type="protein sequence ID" value="MBM7618262.1"/>
    <property type="molecule type" value="Genomic_DNA"/>
</dbReference>
<reference evidence="1 2" key="1">
    <citation type="submission" date="2021-01" db="EMBL/GenBank/DDBJ databases">
        <title>Genomic Encyclopedia of Type Strains, Phase IV (KMG-IV): sequencing the most valuable type-strain genomes for metagenomic binning, comparative biology and taxonomic classification.</title>
        <authorList>
            <person name="Goeker M."/>
        </authorList>
    </citation>
    <scope>NUCLEOTIDE SEQUENCE [LARGE SCALE GENOMIC DNA]</scope>
    <source>
        <strain evidence="1 2">DSM 25879</strain>
    </source>
</reference>
<dbReference type="RefSeq" id="WP_204412444.1">
    <property type="nucleotide sequence ID" value="NZ_JAFBED010000001.1"/>
</dbReference>
<organism evidence="1 2">
    <name type="scientific">Sutcliffiella tianshenii</name>
    <dbReference type="NCBI Taxonomy" id="1463404"/>
    <lineage>
        <taxon>Bacteria</taxon>
        <taxon>Bacillati</taxon>
        <taxon>Bacillota</taxon>
        <taxon>Bacilli</taxon>
        <taxon>Bacillales</taxon>
        <taxon>Bacillaceae</taxon>
        <taxon>Sutcliffiella</taxon>
    </lineage>
</organism>
<name>A0ABS2NUJ4_9BACI</name>
<evidence type="ECO:0000313" key="1">
    <source>
        <dbReference type="EMBL" id="MBM7618262.1"/>
    </source>
</evidence>
<dbReference type="Proteomes" id="UP000737402">
    <property type="component" value="Unassembled WGS sequence"/>
</dbReference>
<proteinExistence type="predicted"/>
<gene>
    <name evidence="1" type="ORF">JOC95_000104</name>
</gene>
<keyword evidence="2" id="KW-1185">Reference proteome</keyword>
<protein>
    <submittedName>
        <fullName evidence="1">Uncharacterized protein</fullName>
    </submittedName>
</protein>